<dbReference type="EMBL" id="JACBYQ010000001">
    <property type="protein sequence ID" value="NYE95316.1"/>
    <property type="molecule type" value="Genomic_DNA"/>
</dbReference>
<dbReference type="GO" id="GO:0016747">
    <property type="term" value="F:acyltransferase activity, transferring groups other than amino-acyl groups"/>
    <property type="evidence" value="ECO:0007669"/>
    <property type="project" value="InterPro"/>
</dbReference>
<dbReference type="Gene3D" id="3.40.630.30">
    <property type="match status" value="1"/>
</dbReference>
<sequence length="237" mass="25422">MSFDQSSTPIVQLAWERLLGFSDGSFAEAARTSAPQRLRRVTEKTDLAMFVRIFGLGVLIGPDWFLERASTLADDELSQHATLLSLGLDHGAQGLGAAELLVADDLEVIDPDQELLVSLEPDDASRLCAACPPDDVNESGLAEMSDRFSIMSGDDPIATSGYQEWRSLLAHLGLLVKPELRRAGYGLAAAGIAAHEALGAGLIPQWRASKENEPSRALALKLGFVPIGTQTTIRLLS</sequence>
<dbReference type="InterPro" id="IPR016181">
    <property type="entry name" value="Acyl_CoA_acyltransferase"/>
</dbReference>
<protein>
    <recommendedName>
        <fullName evidence="1">N-acetyltransferase domain-containing protein</fullName>
    </recommendedName>
</protein>
<dbReference type="RefSeq" id="WP_179388965.1">
    <property type="nucleotide sequence ID" value="NZ_JACBYQ010000001.1"/>
</dbReference>
<accession>A0A7Y9S7T1</accession>
<name>A0A7Y9S7T1_9MICC</name>
<dbReference type="Pfam" id="PF00583">
    <property type="entry name" value="Acetyltransf_1"/>
    <property type="match status" value="1"/>
</dbReference>
<dbReference type="Proteomes" id="UP000521748">
    <property type="component" value="Unassembled WGS sequence"/>
</dbReference>
<evidence type="ECO:0000259" key="1">
    <source>
        <dbReference type="PROSITE" id="PS51186"/>
    </source>
</evidence>
<evidence type="ECO:0000313" key="3">
    <source>
        <dbReference type="Proteomes" id="UP000521748"/>
    </source>
</evidence>
<proteinExistence type="predicted"/>
<keyword evidence="3" id="KW-1185">Reference proteome</keyword>
<organism evidence="2 3">
    <name type="scientific">Psychromicrobium silvestre</name>
    <dbReference type="NCBI Taxonomy" id="1645614"/>
    <lineage>
        <taxon>Bacteria</taxon>
        <taxon>Bacillati</taxon>
        <taxon>Actinomycetota</taxon>
        <taxon>Actinomycetes</taxon>
        <taxon>Micrococcales</taxon>
        <taxon>Micrococcaceae</taxon>
        <taxon>Psychromicrobium</taxon>
    </lineage>
</organism>
<dbReference type="InterPro" id="IPR000182">
    <property type="entry name" value="GNAT_dom"/>
</dbReference>
<dbReference type="SUPFAM" id="SSF55729">
    <property type="entry name" value="Acyl-CoA N-acyltransferases (Nat)"/>
    <property type="match status" value="1"/>
</dbReference>
<gene>
    <name evidence="2" type="ORF">FHU41_001537</name>
</gene>
<feature type="domain" description="N-acetyltransferase" evidence="1">
    <location>
        <begin position="104"/>
        <end position="237"/>
    </location>
</feature>
<comment type="caution">
    <text evidence="2">The sequence shown here is derived from an EMBL/GenBank/DDBJ whole genome shotgun (WGS) entry which is preliminary data.</text>
</comment>
<dbReference type="AlphaFoldDB" id="A0A7Y9S7T1"/>
<reference evidence="2 3" key="1">
    <citation type="submission" date="2020-07" db="EMBL/GenBank/DDBJ databases">
        <title>Sequencing the genomes of 1000 actinobacteria strains.</title>
        <authorList>
            <person name="Klenk H.-P."/>
        </authorList>
    </citation>
    <scope>NUCLEOTIDE SEQUENCE [LARGE SCALE GENOMIC DNA]</scope>
    <source>
        <strain evidence="2 3">DSM 102047</strain>
    </source>
</reference>
<dbReference type="PROSITE" id="PS51186">
    <property type="entry name" value="GNAT"/>
    <property type="match status" value="1"/>
</dbReference>
<evidence type="ECO:0000313" key="2">
    <source>
        <dbReference type="EMBL" id="NYE95316.1"/>
    </source>
</evidence>